<reference evidence="13" key="1">
    <citation type="submission" date="2012-12" db="EMBL/GenBank/DDBJ databases">
        <authorList>
            <person name="Hellsten U."/>
            <person name="Grimwood J."/>
            <person name="Chapman J.A."/>
            <person name="Shapiro H."/>
            <person name="Aerts A."/>
            <person name="Otillar R.P."/>
            <person name="Terry A.Y."/>
            <person name="Boore J.L."/>
            <person name="Simakov O."/>
            <person name="Marletaz F."/>
            <person name="Cho S.-J."/>
            <person name="Edsinger-Gonzales E."/>
            <person name="Havlak P."/>
            <person name="Kuo D.-H."/>
            <person name="Larsson T."/>
            <person name="Lv J."/>
            <person name="Arendt D."/>
            <person name="Savage R."/>
            <person name="Osoegawa K."/>
            <person name="de Jong P."/>
            <person name="Lindberg D.R."/>
            <person name="Seaver E.C."/>
            <person name="Weisblat D.A."/>
            <person name="Putnam N.H."/>
            <person name="Grigoriev I.V."/>
            <person name="Rokhsar D.S."/>
        </authorList>
    </citation>
    <scope>NUCLEOTIDE SEQUENCE</scope>
</reference>
<dbReference type="SUPFAM" id="SSF57667">
    <property type="entry name" value="beta-beta-alpha zinc fingers"/>
    <property type="match status" value="1"/>
</dbReference>
<reference evidence="11 13" key="2">
    <citation type="journal article" date="2013" name="Nature">
        <title>Insights into bilaterian evolution from three spiralian genomes.</title>
        <authorList>
            <person name="Simakov O."/>
            <person name="Marletaz F."/>
            <person name="Cho S.J."/>
            <person name="Edsinger-Gonzales E."/>
            <person name="Havlak P."/>
            <person name="Hellsten U."/>
            <person name="Kuo D.H."/>
            <person name="Larsson T."/>
            <person name="Lv J."/>
            <person name="Arendt D."/>
            <person name="Savage R."/>
            <person name="Osoegawa K."/>
            <person name="de Jong P."/>
            <person name="Grimwood J."/>
            <person name="Chapman J.A."/>
            <person name="Shapiro H."/>
            <person name="Aerts A."/>
            <person name="Otillar R.P."/>
            <person name="Terry A.Y."/>
            <person name="Boore J.L."/>
            <person name="Grigoriev I.V."/>
            <person name="Lindberg D.R."/>
            <person name="Seaver E.C."/>
            <person name="Weisblat D.A."/>
            <person name="Putnam N.H."/>
            <person name="Rokhsar D.S."/>
        </authorList>
    </citation>
    <scope>NUCLEOTIDE SEQUENCE</scope>
</reference>
<dbReference type="GO" id="GO:0005634">
    <property type="term" value="C:nucleus"/>
    <property type="evidence" value="ECO:0007669"/>
    <property type="project" value="UniProtKB-SubCell"/>
</dbReference>
<evidence type="ECO:0000256" key="1">
    <source>
        <dbReference type="ARBA" id="ARBA00004123"/>
    </source>
</evidence>
<dbReference type="FunFam" id="3.30.160.60:FF:001175">
    <property type="entry name" value="Zinc finger, C2H2 type"/>
    <property type="match status" value="1"/>
</dbReference>
<dbReference type="KEGG" id="hro:HELRODRAFT_83493"/>
<dbReference type="SMART" id="SM00355">
    <property type="entry name" value="ZnF_C2H2"/>
    <property type="match status" value="3"/>
</dbReference>
<evidence type="ECO:0000256" key="9">
    <source>
        <dbReference type="PROSITE-ProRule" id="PRU00042"/>
    </source>
</evidence>
<protein>
    <recommendedName>
        <fullName evidence="10">C2H2-type domain-containing protein</fullName>
    </recommendedName>
</protein>
<dbReference type="InterPro" id="IPR036236">
    <property type="entry name" value="Znf_C2H2_sf"/>
</dbReference>
<dbReference type="PROSITE" id="PS00028">
    <property type="entry name" value="ZINC_FINGER_C2H2_1"/>
    <property type="match status" value="2"/>
</dbReference>
<dbReference type="FunFam" id="3.30.160.60:FF:000037">
    <property type="entry name" value="B-cell lymphoma/leukemia 11A isoform X1"/>
    <property type="match status" value="1"/>
</dbReference>
<dbReference type="GeneID" id="20216210"/>
<dbReference type="PANTHER" id="PTHR45993:SF6">
    <property type="entry name" value="C2H2-TYPE DOMAIN-CONTAINING PROTEIN"/>
    <property type="match status" value="1"/>
</dbReference>
<feature type="domain" description="C2H2-type" evidence="10">
    <location>
        <begin position="16"/>
        <end position="43"/>
    </location>
</feature>
<comment type="subcellular location">
    <subcellularLocation>
        <location evidence="1">Nucleus</location>
    </subcellularLocation>
</comment>
<reference evidence="12" key="3">
    <citation type="submission" date="2015-06" db="UniProtKB">
        <authorList>
            <consortium name="EnsemblMetazoa"/>
        </authorList>
    </citation>
    <scope>IDENTIFICATION</scope>
</reference>
<keyword evidence="8" id="KW-0539">Nucleus</keyword>
<evidence type="ECO:0000256" key="4">
    <source>
        <dbReference type="ARBA" id="ARBA00022771"/>
    </source>
</evidence>
<dbReference type="Pfam" id="PF23611">
    <property type="entry name" value="zf-C2H2_16"/>
    <property type="match status" value="1"/>
</dbReference>
<dbReference type="Pfam" id="PF00096">
    <property type="entry name" value="zf-C2H2"/>
    <property type="match status" value="1"/>
</dbReference>
<feature type="domain" description="C2H2-type" evidence="10">
    <location>
        <begin position="44"/>
        <end position="71"/>
    </location>
</feature>
<evidence type="ECO:0000259" key="10">
    <source>
        <dbReference type="PROSITE" id="PS50157"/>
    </source>
</evidence>
<keyword evidence="7" id="KW-0804">Transcription</keyword>
<evidence type="ECO:0000256" key="7">
    <source>
        <dbReference type="ARBA" id="ARBA00023163"/>
    </source>
</evidence>
<keyword evidence="3" id="KW-0677">Repeat</keyword>
<dbReference type="InterPro" id="IPR013087">
    <property type="entry name" value="Znf_C2H2_type"/>
</dbReference>
<evidence type="ECO:0000313" key="13">
    <source>
        <dbReference type="Proteomes" id="UP000015101"/>
    </source>
</evidence>
<evidence type="ECO:0000313" key="12">
    <source>
        <dbReference type="EnsemblMetazoa" id="HelroP83493"/>
    </source>
</evidence>
<dbReference type="AlphaFoldDB" id="T1G562"/>
<evidence type="ECO:0000313" key="11">
    <source>
        <dbReference type="EMBL" id="ESN99909.1"/>
    </source>
</evidence>
<dbReference type="EnsemblMetazoa" id="HelroT83493">
    <property type="protein sequence ID" value="HelroP83493"/>
    <property type="gene ID" value="HelroG83493"/>
</dbReference>
<dbReference type="InParanoid" id="T1G562"/>
<dbReference type="PROSITE" id="PS50157">
    <property type="entry name" value="ZINC_FINGER_C2H2_2"/>
    <property type="match status" value="2"/>
</dbReference>
<dbReference type="OrthoDB" id="10046198at2759"/>
<keyword evidence="4 9" id="KW-0863">Zinc-finger</keyword>
<dbReference type="Proteomes" id="UP000015101">
    <property type="component" value="Unassembled WGS sequence"/>
</dbReference>
<dbReference type="InterPro" id="IPR056438">
    <property type="entry name" value="Znf-C2H2_CTCF"/>
</dbReference>
<dbReference type="HOGENOM" id="CLU_002678_42_18_1"/>
<keyword evidence="13" id="KW-1185">Reference proteome</keyword>
<dbReference type="CTD" id="20216210"/>
<keyword evidence="6" id="KW-0805">Transcription regulation</keyword>
<dbReference type="PANTHER" id="PTHR45993">
    <property type="entry name" value="B-CELL LYMPHOMA/LEUKEMIA 11"/>
    <property type="match status" value="1"/>
</dbReference>
<proteinExistence type="predicted"/>
<evidence type="ECO:0000256" key="3">
    <source>
        <dbReference type="ARBA" id="ARBA00022737"/>
    </source>
</evidence>
<keyword evidence="2" id="KW-0479">Metal-binding</keyword>
<dbReference type="GO" id="GO:0008270">
    <property type="term" value="F:zinc ion binding"/>
    <property type="evidence" value="ECO:0007669"/>
    <property type="project" value="UniProtKB-KW"/>
</dbReference>
<dbReference type="eggNOG" id="KOG1721">
    <property type="taxonomic scope" value="Eukaryota"/>
</dbReference>
<evidence type="ECO:0000256" key="5">
    <source>
        <dbReference type="ARBA" id="ARBA00022833"/>
    </source>
</evidence>
<gene>
    <name evidence="12" type="primary">20216210</name>
    <name evidence="11" type="ORF">HELRODRAFT_83493</name>
</gene>
<evidence type="ECO:0000256" key="2">
    <source>
        <dbReference type="ARBA" id="ARBA00022723"/>
    </source>
</evidence>
<evidence type="ECO:0000256" key="8">
    <source>
        <dbReference type="ARBA" id="ARBA00023242"/>
    </source>
</evidence>
<dbReference type="InterPro" id="IPR051497">
    <property type="entry name" value="Dev/Hematopoietic_TF"/>
</dbReference>
<accession>T1G562</accession>
<dbReference type="GO" id="GO:0010468">
    <property type="term" value="P:regulation of gene expression"/>
    <property type="evidence" value="ECO:0007669"/>
    <property type="project" value="UniProtKB-ARBA"/>
</dbReference>
<organism evidence="12 13">
    <name type="scientific">Helobdella robusta</name>
    <name type="common">Californian leech</name>
    <dbReference type="NCBI Taxonomy" id="6412"/>
    <lineage>
        <taxon>Eukaryota</taxon>
        <taxon>Metazoa</taxon>
        <taxon>Spiralia</taxon>
        <taxon>Lophotrochozoa</taxon>
        <taxon>Annelida</taxon>
        <taxon>Clitellata</taxon>
        <taxon>Hirudinea</taxon>
        <taxon>Rhynchobdellida</taxon>
        <taxon>Glossiphoniidae</taxon>
        <taxon>Helobdella</taxon>
    </lineage>
</organism>
<sequence>LANHIRQSNSSRPKNDTCEYCGKVFKNCSNLTVHRRSHTGEKPYKCQLCPYACAQSSKLTRHMKTHNRQGRNGSGAKLAPLHLCKFCSTPFSVLATLEKHMK</sequence>
<dbReference type="Gene3D" id="3.30.160.60">
    <property type="entry name" value="Classic Zinc Finger"/>
    <property type="match status" value="2"/>
</dbReference>
<dbReference type="EMBL" id="KB097026">
    <property type="protein sequence ID" value="ESN99909.1"/>
    <property type="molecule type" value="Genomic_DNA"/>
</dbReference>
<evidence type="ECO:0000256" key="6">
    <source>
        <dbReference type="ARBA" id="ARBA00023015"/>
    </source>
</evidence>
<name>T1G562_HELRO</name>
<keyword evidence="5" id="KW-0862">Zinc</keyword>
<dbReference type="EMBL" id="AMQM01005578">
    <property type="status" value="NOT_ANNOTATED_CDS"/>
    <property type="molecule type" value="Genomic_DNA"/>
</dbReference>
<dbReference type="RefSeq" id="XP_009021908.1">
    <property type="nucleotide sequence ID" value="XM_009023660.1"/>
</dbReference>
<dbReference type="STRING" id="6412.T1G562"/>